<dbReference type="Gene3D" id="3.40.50.300">
    <property type="entry name" value="P-loop containing nucleotide triphosphate hydrolases"/>
    <property type="match status" value="1"/>
</dbReference>
<dbReference type="SUPFAM" id="SSF52540">
    <property type="entry name" value="P-loop containing nucleoside triphosphate hydrolases"/>
    <property type="match status" value="1"/>
</dbReference>
<name>A0ABT9ZZC3_9BACI</name>
<dbReference type="Proteomes" id="UP001230005">
    <property type="component" value="Unassembled WGS sequence"/>
</dbReference>
<dbReference type="PANTHER" id="PTHR40072:SF1">
    <property type="entry name" value="MOLYBDOPTERIN-GUANINE DINUCLEOTIDE BIOSYNTHESIS ADAPTER PROTEIN"/>
    <property type="match status" value="1"/>
</dbReference>
<protein>
    <submittedName>
        <fullName evidence="2">Molybdopterin-guanine dinucleotide biosynthesis protein B</fullName>
    </submittedName>
</protein>
<reference evidence="2 3" key="1">
    <citation type="submission" date="2023-07" db="EMBL/GenBank/DDBJ databases">
        <title>Genomic Encyclopedia of Type Strains, Phase IV (KMG-IV): sequencing the most valuable type-strain genomes for metagenomic binning, comparative biology and taxonomic classification.</title>
        <authorList>
            <person name="Goeker M."/>
        </authorList>
    </citation>
    <scope>NUCLEOTIDE SEQUENCE [LARGE SCALE GENOMIC DNA]</scope>
    <source>
        <strain evidence="2 3">DSM 9768</strain>
    </source>
</reference>
<dbReference type="PANTHER" id="PTHR40072">
    <property type="entry name" value="MOLYBDOPTERIN-GUANINE DINUCLEOTIDE BIOSYNTHESIS ADAPTER PROTEIN-RELATED"/>
    <property type="match status" value="1"/>
</dbReference>
<dbReference type="NCBIfam" id="TIGR00176">
    <property type="entry name" value="mobB"/>
    <property type="match status" value="1"/>
</dbReference>
<gene>
    <name evidence="2" type="ORF">J2S74_002827</name>
</gene>
<evidence type="ECO:0000313" key="3">
    <source>
        <dbReference type="Proteomes" id="UP001230005"/>
    </source>
</evidence>
<sequence length="178" mass="20490">MRKRLIFQIVGYSNSGKTTLISKWIERLSKNGYKAVTIKHHGHGHSLTSLDEGKDTSYHRKAGAIGSLVTSDGELQLTMKLEEPLKLKEVLSFYNSFDLDVVIVEGYKKEALPKLVLLRREEDISLLDECSLVEAVICWEEEEKEKLSAMLMVPVFFIGEEEKYLNWLEERVEDREVL</sequence>
<dbReference type="RefSeq" id="WP_307326370.1">
    <property type="nucleotide sequence ID" value="NZ_JAUSUG010000010.1"/>
</dbReference>
<dbReference type="CDD" id="cd03116">
    <property type="entry name" value="MobB"/>
    <property type="match status" value="1"/>
</dbReference>
<dbReference type="Pfam" id="PF03205">
    <property type="entry name" value="MobB"/>
    <property type="match status" value="1"/>
</dbReference>
<dbReference type="InterPro" id="IPR052539">
    <property type="entry name" value="MGD_biosynthesis_adapter"/>
</dbReference>
<evidence type="ECO:0000313" key="2">
    <source>
        <dbReference type="EMBL" id="MDQ0255445.1"/>
    </source>
</evidence>
<comment type="caution">
    <text evidence="2">The sequence shown here is derived from an EMBL/GenBank/DDBJ whole genome shotgun (WGS) entry which is preliminary data.</text>
</comment>
<evidence type="ECO:0000259" key="1">
    <source>
        <dbReference type="Pfam" id="PF03205"/>
    </source>
</evidence>
<dbReference type="EMBL" id="JAUSUG010000010">
    <property type="protein sequence ID" value="MDQ0255445.1"/>
    <property type="molecule type" value="Genomic_DNA"/>
</dbReference>
<dbReference type="InterPro" id="IPR027417">
    <property type="entry name" value="P-loop_NTPase"/>
</dbReference>
<feature type="domain" description="Molybdopterin-guanine dinucleotide biosynthesis protein B (MobB)" evidence="1">
    <location>
        <begin position="6"/>
        <end position="138"/>
    </location>
</feature>
<proteinExistence type="predicted"/>
<dbReference type="InterPro" id="IPR004435">
    <property type="entry name" value="MobB_dom"/>
</dbReference>
<keyword evidence="3" id="KW-1185">Reference proteome</keyword>
<accession>A0ABT9ZZC3</accession>
<organism evidence="2 3">
    <name type="scientific">Evansella vedderi</name>
    <dbReference type="NCBI Taxonomy" id="38282"/>
    <lineage>
        <taxon>Bacteria</taxon>
        <taxon>Bacillati</taxon>
        <taxon>Bacillota</taxon>
        <taxon>Bacilli</taxon>
        <taxon>Bacillales</taxon>
        <taxon>Bacillaceae</taxon>
        <taxon>Evansella</taxon>
    </lineage>
</organism>